<dbReference type="InterPro" id="IPR009000">
    <property type="entry name" value="Transl_B-barrel_sf"/>
</dbReference>
<dbReference type="Proteomes" id="UP000270296">
    <property type="component" value="Unassembled WGS sequence"/>
</dbReference>
<evidence type="ECO:0000256" key="4">
    <source>
        <dbReference type="ARBA" id="ARBA00022801"/>
    </source>
</evidence>
<dbReference type="FunFam" id="3.30.70.240:FF:000007">
    <property type="entry name" value="Translation factor GUF1, mitochondrial"/>
    <property type="match status" value="1"/>
</dbReference>
<dbReference type="PROSITE" id="PS51722">
    <property type="entry name" value="G_TR_2"/>
    <property type="match status" value="1"/>
</dbReference>
<dbReference type="InterPro" id="IPR006297">
    <property type="entry name" value="EF-4"/>
</dbReference>
<organism evidence="12">
    <name type="scientific">Soboliphyme baturini</name>
    <dbReference type="NCBI Taxonomy" id="241478"/>
    <lineage>
        <taxon>Eukaryota</taxon>
        <taxon>Metazoa</taxon>
        <taxon>Ecdysozoa</taxon>
        <taxon>Nematoda</taxon>
        <taxon>Enoplea</taxon>
        <taxon>Dorylaimia</taxon>
        <taxon>Dioctophymatida</taxon>
        <taxon>Dioctophymatoidea</taxon>
        <taxon>Soboliphymatidae</taxon>
        <taxon>Soboliphyme</taxon>
    </lineage>
</organism>
<comment type="caution">
    <text evidence="8">Lacks conserved residue(s) required for the propagation of feature annotation.</text>
</comment>
<dbReference type="Gene3D" id="3.40.50.300">
    <property type="entry name" value="P-loop containing nucleotide triphosphate hydrolases"/>
    <property type="match status" value="1"/>
</dbReference>
<dbReference type="NCBIfam" id="TIGR01393">
    <property type="entry name" value="lepA"/>
    <property type="match status" value="1"/>
</dbReference>
<keyword evidence="2 8" id="KW-0547">Nucleotide-binding</keyword>
<evidence type="ECO:0000256" key="6">
    <source>
        <dbReference type="ARBA" id="ARBA00023134"/>
    </source>
</evidence>
<comment type="subcellular location">
    <subcellularLocation>
        <location evidence="8">Mitochondrion inner membrane</location>
        <topology evidence="8">Peripheral membrane protein</topology>
        <orientation evidence="8">Matrix side</orientation>
    </subcellularLocation>
</comment>
<dbReference type="CDD" id="cd03709">
    <property type="entry name" value="lepA_C"/>
    <property type="match status" value="1"/>
</dbReference>
<dbReference type="InterPro" id="IPR000795">
    <property type="entry name" value="T_Tr_GTP-bd_dom"/>
</dbReference>
<keyword evidence="4 8" id="KW-0378">Hydrolase</keyword>
<dbReference type="GO" id="GO:0006412">
    <property type="term" value="P:translation"/>
    <property type="evidence" value="ECO:0007669"/>
    <property type="project" value="UniProtKB-KW"/>
</dbReference>
<dbReference type="InterPro" id="IPR013842">
    <property type="entry name" value="LepA_CTD"/>
</dbReference>
<dbReference type="InterPro" id="IPR035654">
    <property type="entry name" value="LepA_IV"/>
</dbReference>
<evidence type="ECO:0000313" key="10">
    <source>
        <dbReference type="EMBL" id="VDO93348.1"/>
    </source>
</evidence>
<keyword evidence="7 8" id="KW-0472">Membrane</keyword>
<accession>A0A183IC00</accession>
<dbReference type="CDD" id="cd01890">
    <property type="entry name" value="LepA"/>
    <property type="match status" value="1"/>
</dbReference>
<keyword evidence="11" id="KW-1185">Reference proteome</keyword>
<dbReference type="InterPro" id="IPR027417">
    <property type="entry name" value="P-loop_NTPase"/>
</dbReference>
<dbReference type="PROSITE" id="PS00301">
    <property type="entry name" value="G_TR_1"/>
    <property type="match status" value="1"/>
</dbReference>
<dbReference type="InterPro" id="IPR031157">
    <property type="entry name" value="G_TR_CS"/>
</dbReference>
<keyword evidence="8" id="KW-0648">Protein biosynthesis</keyword>
<comment type="function">
    <text evidence="8">Promotes mitochondrial protein synthesis. May act as a fidelity factor of the translation reaction, by catalyzing a one-codon backward translocation of tRNAs on improperly translocated ribosomes. Binds to mitochondrial ribosomes in a GTP-dependent manner.</text>
</comment>
<keyword evidence="5 8" id="KW-0496">Mitochondrion</keyword>
<dbReference type="SUPFAM" id="SSF54980">
    <property type="entry name" value="EF-G C-terminal domain-like"/>
    <property type="match status" value="2"/>
</dbReference>
<feature type="domain" description="Tr-type G" evidence="9">
    <location>
        <begin position="43"/>
        <end position="224"/>
    </location>
</feature>
<dbReference type="Gene3D" id="2.40.30.10">
    <property type="entry name" value="Translation factors"/>
    <property type="match status" value="1"/>
</dbReference>
<dbReference type="SUPFAM" id="SSF50447">
    <property type="entry name" value="Translation proteins"/>
    <property type="match status" value="1"/>
</dbReference>
<dbReference type="Pfam" id="PF06421">
    <property type="entry name" value="LepA_C"/>
    <property type="match status" value="1"/>
</dbReference>
<dbReference type="Gene3D" id="3.30.70.870">
    <property type="entry name" value="Elongation Factor G (Translational Gtpase), domain 3"/>
    <property type="match status" value="1"/>
</dbReference>
<dbReference type="Pfam" id="PF00679">
    <property type="entry name" value="EFG_C"/>
    <property type="match status" value="1"/>
</dbReference>
<sequence length="649" mass="73206">MAVSTLCKNLVRSWLRYRRQFWGRMSVSTVEQVQKTLSNIAIDKIRNFCIIAHIDHGKSTLADRLLEITDTIEKNTNNLQVLDRLKVERERGITVKAQTATMFHSSQSGLYLCNLIDTPGHVDFSYEVSKSMAACDGAVLLVDVTQGVQAQTVANFWLAFEKNLSIIPVLNKCDVDVSRSDDVVKQLASLFDFDARECLKISAKTGSGVPAVLEAIIERVPPPKSNLDLPLKALIFDSWYEQFRGCYAVVLVRDGCLERGKKIKSIHSEKTYEVVEVGILRPDPVAVDRLKAGQVGYILANMRRPDEAYIGDTLCEVSQHVQPFPGFHKVKPMVFAGLFPVNTAEHELVRNALEKLLLTDPSVSMTPDHSPALGNGWRAGFLGILHMEVFSQRLDDEHELSVILTAPSVPYKAVIKDNPGIRKRYDNKAEIIITSPNEFPLVTDVEGYLEPIATCTIVTPKDYYGKILNLCMTMDGVEKEIEMISHDRMLLKYDIPLADLIQNFFADLKEITSGYATMDYEVNGYRPADLVKLSLLVNGKCIEELSCITHREKAIKNGQELCTRLKAELDQQLYDVRIQAAIGKKIIAKESIRAARKDFTQKLKGNFGDRSRLMKLIERQKEGKRKMKLIGQVEIPKEAFFNIFKRHKK</sequence>
<dbReference type="PANTHER" id="PTHR43512">
    <property type="entry name" value="TRANSLATION FACTOR GUF1-RELATED"/>
    <property type="match status" value="1"/>
</dbReference>
<evidence type="ECO:0000256" key="3">
    <source>
        <dbReference type="ARBA" id="ARBA00022792"/>
    </source>
</evidence>
<evidence type="ECO:0000256" key="5">
    <source>
        <dbReference type="ARBA" id="ARBA00023128"/>
    </source>
</evidence>
<proteinExistence type="inferred from homology"/>
<evidence type="ECO:0000313" key="11">
    <source>
        <dbReference type="Proteomes" id="UP000270296"/>
    </source>
</evidence>
<feature type="binding site" evidence="8">
    <location>
        <begin position="52"/>
        <end position="59"/>
    </location>
    <ligand>
        <name>GTP</name>
        <dbReference type="ChEBI" id="CHEBI:37565"/>
    </ligand>
</feature>
<name>A0A183IC00_9BILA</name>
<evidence type="ECO:0000256" key="7">
    <source>
        <dbReference type="ARBA" id="ARBA00023136"/>
    </source>
</evidence>
<dbReference type="FunFam" id="3.30.70.870:FF:000004">
    <property type="entry name" value="Translation factor GUF1, mitochondrial"/>
    <property type="match status" value="1"/>
</dbReference>
<dbReference type="GO" id="GO:0005525">
    <property type="term" value="F:GTP binding"/>
    <property type="evidence" value="ECO:0007669"/>
    <property type="project" value="UniProtKB-UniRule"/>
</dbReference>
<dbReference type="GO" id="GO:0003924">
    <property type="term" value="F:GTPase activity"/>
    <property type="evidence" value="ECO:0007669"/>
    <property type="project" value="UniProtKB-UniRule"/>
</dbReference>
<dbReference type="InterPro" id="IPR000640">
    <property type="entry name" value="EFG_V-like"/>
</dbReference>
<dbReference type="Gene3D" id="3.30.70.2570">
    <property type="entry name" value="Elongation factor 4, C-terminal domain"/>
    <property type="match status" value="1"/>
</dbReference>
<dbReference type="EC" id="3.6.5.n1" evidence="8"/>
<dbReference type="PANTHER" id="PTHR43512:SF7">
    <property type="entry name" value="TRANSLATION FACTOR GUF1, MITOCHONDRIAL"/>
    <property type="match status" value="1"/>
</dbReference>
<evidence type="ECO:0000259" key="9">
    <source>
        <dbReference type="PROSITE" id="PS51722"/>
    </source>
</evidence>
<evidence type="ECO:0000313" key="12">
    <source>
        <dbReference type="WBParaSite" id="SBAD_0000118101-mRNA-1"/>
    </source>
</evidence>
<comment type="catalytic activity">
    <reaction evidence="8">
        <text>GTP + H2O = GDP + phosphate + H(+)</text>
        <dbReference type="Rhea" id="RHEA:19669"/>
        <dbReference type="ChEBI" id="CHEBI:15377"/>
        <dbReference type="ChEBI" id="CHEBI:15378"/>
        <dbReference type="ChEBI" id="CHEBI:37565"/>
        <dbReference type="ChEBI" id="CHEBI:43474"/>
        <dbReference type="ChEBI" id="CHEBI:58189"/>
        <dbReference type="EC" id="3.6.5.n1"/>
    </reaction>
</comment>
<dbReference type="Pfam" id="PF00009">
    <property type="entry name" value="GTP_EFTU"/>
    <property type="match status" value="1"/>
</dbReference>
<comment type="similarity">
    <text evidence="8">Belongs to the GTP-binding elongation factor family. LepA subfamily.</text>
</comment>
<dbReference type="FunFam" id="3.30.70.2570:FF:000001">
    <property type="entry name" value="Translation factor GUF1, mitochondrial"/>
    <property type="match status" value="1"/>
</dbReference>
<dbReference type="GO" id="GO:0005759">
    <property type="term" value="C:mitochondrial matrix"/>
    <property type="evidence" value="ECO:0007669"/>
    <property type="project" value="UniProtKB-UniRule"/>
</dbReference>
<dbReference type="OrthoDB" id="1074at2759"/>
<dbReference type="InterPro" id="IPR035647">
    <property type="entry name" value="EFG_III/V"/>
</dbReference>
<dbReference type="FunFam" id="3.40.50.300:FF:000078">
    <property type="entry name" value="Elongation factor 4"/>
    <property type="match status" value="1"/>
</dbReference>
<keyword evidence="6 8" id="KW-0342">GTP-binding</keyword>
<evidence type="ECO:0000256" key="1">
    <source>
        <dbReference type="ARBA" id="ARBA00005454"/>
    </source>
</evidence>
<reference evidence="12" key="1">
    <citation type="submission" date="2016-06" db="UniProtKB">
        <authorList>
            <consortium name="WormBaseParasite"/>
        </authorList>
    </citation>
    <scope>IDENTIFICATION</scope>
</reference>
<reference evidence="10 11" key="2">
    <citation type="submission" date="2018-11" db="EMBL/GenBank/DDBJ databases">
        <authorList>
            <consortium name="Pathogen Informatics"/>
        </authorList>
    </citation>
    <scope>NUCLEOTIDE SEQUENCE [LARGE SCALE GENOMIC DNA]</scope>
</reference>
<dbReference type="InterPro" id="IPR038363">
    <property type="entry name" value="LepA_C_sf"/>
</dbReference>
<dbReference type="FunFam" id="2.40.30.10:FF:000015">
    <property type="entry name" value="Translation factor GUF1, mitochondrial"/>
    <property type="match status" value="1"/>
</dbReference>
<dbReference type="InterPro" id="IPR005225">
    <property type="entry name" value="Small_GTP-bd"/>
</dbReference>
<dbReference type="SUPFAM" id="SSF52540">
    <property type="entry name" value="P-loop containing nucleoside triphosphate hydrolases"/>
    <property type="match status" value="1"/>
</dbReference>
<dbReference type="AlphaFoldDB" id="A0A183IC00"/>
<dbReference type="CDD" id="cd03699">
    <property type="entry name" value="EF4_II"/>
    <property type="match status" value="1"/>
</dbReference>
<dbReference type="GO" id="GO:0045727">
    <property type="term" value="P:positive regulation of translation"/>
    <property type="evidence" value="ECO:0007669"/>
    <property type="project" value="UniProtKB-UniRule"/>
</dbReference>
<dbReference type="GO" id="GO:0097177">
    <property type="term" value="F:mitochondrial ribosome binding"/>
    <property type="evidence" value="ECO:0007669"/>
    <property type="project" value="TreeGrafter"/>
</dbReference>
<protein>
    <recommendedName>
        <fullName evidence="8">Translation factor GUF1 homolog, mitochondrial</fullName>
        <ecNumber evidence="8">3.6.5.n1</ecNumber>
    </recommendedName>
    <alternativeName>
        <fullName evidence="8">Elongation factor 4 homolog</fullName>
        <shortName evidence="8">EF-4</shortName>
    </alternativeName>
    <alternativeName>
        <fullName evidence="8">GTPase GUF1 homolog</fullName>
    </alternativeName>
    <alternativeName>
        <fullName evidence="8">Ribosomal back-translocase</fullName>
    </alternativeName>
</protein>
<evidence type="ECO:0000256" key="8">
    <source>
        <dbReference type="HAMAP-Rule" id="MF_03137"/>
    </source>
</evidence>
<dbReference type="HAMAP" id="MF_00071">
    <property type="entry name" value="LepA"/>
    <property type="match status" value="1"/>
</dbReference>
<dbReference type="PRINTS" id="PR00315">
    <property type="entry name" value="ELONGATNFCT"/>
</dbReference>
<dbReference type="Gene3D" id="3.30.70.240">
    <property type="match status" value="1"/>
</dbReference>
<dbReference type="EMBL" id="UZAM01006724">
    <property type="protein sequence ID" value="VDO93348.1"/>
    <property type="molecule type" value="Genomic_DNA"/>
</dbReference>
<gene>
    <name evidence="10" type="ORF">SBAD_LOCUS1144</name>
</gene>
<dbReference type="NCBIfam" id="TIGR00231">
    <property type="entry name" value="small_GTP"/>
    <property type="match status" value="1"/>
</dbReference>
<dbReference type="WBParaSite" id="SBAD_0000118101-mRNA-1">
    <property type="protein sequence ID" value="SBAD_0000118101-mRNA-1"/>
    <property type="gene ID" value="SBAD_0000118101"/>
</dbReference>
<evidence type="ECO:0000256" key="2">
    <source>
        <dbReference type="ARBA" id="ARBA00022741"/>
    </source>
</evidence>
<dbReference type="GO" id="GO:0005743">
    <property type="term" value="C:mitochondrial inner membrane"/>
    <property type="evidence" value="ECO:0007669"/>
    <property type="project" value="UniProtKB-SubCell"/>
</dbReference>
<comment type="similarity">
    <text evidence="1">Belongs to the TRAFAC class translation factor GTPase superfamily. Classic translation factor GTPase family. LepA subfamily.</text>
</comment>
<keyword evidence="3 8" id="KW-0999">Mitochondrion inner membrane</keyword>
<feature type="binding site" evidence="8">
    <location>
        <begin position="117"/>
        <end position="121"/>
    </location>
    <ligand>
        <name>GTP</name>
        <dbReference type="ChEBI" id="CHEBI:37565"/>
    </ligand>
</feature>